<dbReference type="AlphaFoldDB" id="A0A9Q0VVE2"/>
<evidence type="ECO:0000256" key="6">
    <source>
        <dbReference type="ARBA" id="ARBA00023306"/>
    </source>
</evidence>
<feature type="compositionally biased region" description="Low complexity" evidence="8">
    <location>
        <begin position="162"/>
        <end position="180"/>
    </location>
</feature>
<evidence type="ECO:0000256" key="7">
    <source>
        <dbReference type="ARBA" id="ARBA00024211"/>
    </source>
</evidence>
<dbReference type="GO" id="GO:0051258">
    <property type="term" value="P:protein polymerization"/>
    <property type="evidence" value="ECO:0007669"/>
    <property type="project" value="UniProtKB-ARBA"/>
</dbReference>
<dbReference type="EMBL" id="JAPFFK010000007">
    <property type="protein sequence ID" value="KAJ6755454.1"/>
    <property type="molecule type" value="Genomic_DNA"/>
</dbReference>
<evidence type="ECO:0000313" key="11">
    <source>
        <dbReference type="Proteomes" id="UP001151532"/>
    </source>
</evidence>
<organism evidence="10 11">
    <name type="scientific">Salix purpurea</name>
    <name type="common">Purple osier willow</name>
    <dbReference type="NCBI Taxonomy" id="77065"/>
    <lineage>
        <taxon>Eukaryota</taxon>
        <taxon>Viridiplantae</taxon>
        <taxon>Streptophyta</taxon>
        <taxon>Embryophyta</taxon>
        <taxon>Tracheophyta</taxon>
        <taxon>Spermatophyta</taxon>
        <taxon>Magnoliopsida</taxon>
        <taxon>eudicotyledons</taxon>
        <taxon>Gunneridae</taxon>
        <taxon>Pentapetalae</taxon>
        <taxon>rosids</taxon>
        <taxon>fabids</taxon>
        <taxon>Malpighiales</taxon>
        <taxon>Salicaceae</taxon>
        <taxon>Saliceae</taxon>
        <taxon>Salix</taxon>
    </lineage>
</organism>
<feature type="region of interest" description="Disordered" evidence="8">
    <location>
        <begin position="137"/>
        <end position="243"/>
    </location>
</feature>
<sequence length="410" mass="45753">MEVSSGIPKSCSSSGAGAGEVRRVHIIYFLSRNLGCIEHPHLIRVLHFHRNGVYLRDVKRWLADLRGKDMPKAFAWSYKRRYKKGYVWQDLIDDDLITPISDNEYVLKGSEISLSPANPFVGSAYGEKRENTGVELAENKAQNHELRPSPDRISRDTTSRNKSSPEISKESPSFSSEISSVTDDSIKDEEDDSCKSHNSLDQEQLVDNKAQHSSFYTSFLGRSKKNQEKRKDSTSSIEKSRSYSSGTSKALRNFITCGAVDTNDAALVLQSQKSRNKYMPIDKPAGHICKGEELGGSARVFGTPWNQEQQQRQHNIANARKSFDGVKASKKQHNGFGSRKVVYPAYKPLAVPTCSQCGKSFKPERLHSHMKSCRGFKVLTKAASTYVEKSPSPSHNSADSASEDGYFLTN</sequence>
<feature type="domain" description="SOSEKI DIX-like" evidence="9">
    <location>
        <begin position="24"/>
        <end position="112"/>
    </location>
</feature>
<dbReference type="PANTHER" id="PTHR31083:SF5">
    <property type="entry name" value="PROTEIN SOSEKI 1"/>
    <property type="match status" value="1"/>
</dbReference>
<proteinExistence type="inferred from homology"/>
<keyword evidence="4" id="KW-0132">Cell division</keyword>
<comment type="caution">
    <text evidence="10">The sequence shown here is derived from an EMBL/GenBank/DDBJ whole genome shotgun (WGS) entry which is preliminary data.</text>
</comment>
<keyword evidence="6" id="KW-0131">Cell cycle</keyword>
<dbReference type="PANTHER" id="PTHR31083">
    <property type="entry name" value="UPSTREAM OF FLC PROTEIN (DUF966)"/>
    <property type="match status" value="1"/>
</dbReference>
<evidence type="ECO:0000256" key="3">
    <source>
        <dbReference type="ARBA" id="ARBA00022475"/>
    </source>
</evidence>
<evidence type="ECO:0000256" key="2">
    <source>
        <dbReference type="ARBA" id="ARBA00022473"/>
    </source>
</evidence>
<evidence type="ECO:0000256" key="1">
    <source>
        <dbReference type="ARBA" id="ARBA00004413"/>
    </source>
</evidence>
<evidence type="ECO:0000256" key="8">
    <source>
        <dbReference type="SAM" id="MobiDB-lite"/>
    </source>
</evidence>
<dbReference type="Proteomes" id="UP001151532">
    <property type="component" value="Chromosome 16"/>
</dbReference>
<evidence type="ECO:0000259" key="9">
    <source>
        <dbReference type="Pfam" id="PF06136"/>
    </source>
</evidence>
<dbReference type="GO" id="GO:0051301">
    <property type="term" value="P:cell division"/>
    <property type="evidence" value="ECO:0007669"/>
    <property type="project" value="UniProtKB-KW"/>
</dbReference>
<dbReference type="InterPro" id="IPR010369">
    <property type="entry name" value="SOK"/>
</dbReference>
<keyword evidence="11" id="KW-1185">Reference proteome</keyword>
<gene>
    <name evidence="10" type="ORF">OIU79_027959</name>
</gene>
<keyword evidence="3" id="KW-1003">Cell membrane</keyword>
<comment type="similarity">
    <text evidence="7">Belongs to the SOSEKI family.</text>
</comment>
<protein>
    <submittedName>
        <fullName evidence="10">UPSTREAM OF FLC PROTEIN (DUF966)</fullName>
    </submittedName>
</protein>
<feature type="compositionally biased region" description="Basic and acidic residues" evidence="8">
    <location>
        <begin position="137"/>
        <end position="159"/>
    </location>
</feature>
<evidence type="ECO:0000313" key="10">
    <source>
        <dbReference type="EMBL" id="KAJ6755454.1"/>
    </source>
</evidence>
<dbReference type="OrthoDB" id="1907705at2759"/>
<evidence type="ECO:0000256" key="4">
    <source>
        <dbReference type="ARBA" id="ARBA00022618"/>
    </source>
</evidence>
<keyword evidence="2" id="KW-0217">Developmental protein</keyword>
<name>A0A9Q0VVE2_SALPP</name>
<reference evidence="10" key="2">
    <citation type="journal article" date="2023" name="Int. J. Mol. Sci.">
        <title>De Novo Assembly and Annotation of 11 Diverse Shrub Willow (Salix) Genomes Reveals Novel Gene Organization in Sex-Linked Regions.</title>
        <authorList>
            <person name="Hyden B."/>
            <person name="Feng K."/>
            <person name="Yates T.B."/>
            <person name="Jawdy S."/>
            <person name="Cereghino C."/>
            <person name="Smart L.B."/>
            <person name="Muchero W."/>
        </authorList>
    </citation>
    <scope>NUCLEOTIDE SEQUENCE</scope>
    <source>
        <tissue evidence="10">Shoot tip</tissue>
    </source>
</reference>
<dbReference type="InterPro" id="IPR048351">
    <property type="entry name" value="SOK_DIX"/>
</dbReference>
<feature type="compositionally biased region" description="Polar residues" evidence="8">
    <location>
        <begin position="391"/>
        <end position="400"/>
    </location>
</feature>
<dbReference type="GO" id="GO:0005886">
    <property type="term" value="C:plasma membrane"/>
    <property type="evidence" value="ECO:0007669"/>
    <property type="project" value="UniProtKB-SubCell"/>
</dbReference>
<evidence type="ECO:0000256" key="5">
    <source>
        <dbReference type="ARBA" id="ARBA00023136"/>
    </source>
</evidence>
<dbReference type="Pfam" id="PF06136">
    <property type="entry name" value="SOK"/>
    <property type="match status" value="1"/>
</dbReference>
<feature type="region of interest" description="Disordered" evidence="8">
    <location>
        <begin position="384"/>
        <end position="410"/>
    </location>
</feature>
<accession>A0A9Q0VVE2</accession>
<feature type="compositionally biased region" description="Basic and acidic residues" evidence="8">
    <location>
        <begin position="225"/>
        <end position="241"/>
    </location>
</feature>
<comment type="subcellular location">
    <subcellularLocation>
        <location evidence="1">Cell membrane</location>
        <topology evidence="1">Peripheral membrane protein</topology>
        <orientation evidence="1">Cytoplasmic side</orientation>
    </subcellularLocation>
</comment>
<keyword evidence="5" id="KW-0472">Membrane</keyword>
<reference evidence="10" key="1">
    <citation type="submission" date="2022-11" db="EMBL/GenBank/DDBJ databases">
        <authorList>
            <person name="Hyden B.L."/>
            <person name="Feng K."/>
            <person name="Yates T."/>
            <person name="Jawdy S."/>
            <person name="Smart L.B."/>
            <person name="Muchero W."/>
        </authorList>
    </citation>
    <scope>NUCLEOTIDE SEQUENCE</scope>
    <source>
        <tissue evidence="10">Shoot tip</tissue>
    </source>
</reference>